<name>A0A5B7HW30_PORTR</name>
<gene>
    <name evidence="1" type="ORF">E2C01_071104</name>
</gene>
<accession>A0A5B7HW30</accession>
<reference evidence="1 2" key="1">
    <citation type="submission" date="2019-05" db="EMBL/GenBank/DDBJ databases">
        <title>Another draft genome of Portunus trituberculatus and its Hox gene families provides insights of decapod evolution.</title>
        <authorList>
            <person name="Jeong J.-H."/>
            <person name="Song I."/>
            <person name="Kim S."/>
            <person name="Choi T."/>
            <person name="Kim D."/>
            <person name="Ryu S."/>
            <person name="Kim W."/>
        </authorList>
    </citation>
    <scope>NUCLEOTIDE SEQUENCE [LARGE SCALE GENOMIC DNA]</scope>
    <source>
        <tissue evidence="1">Muscle</tissue>
    </source>
</reference>
<dbReference type="Proteomes" id="UP000324222">
    <property type="component" value="Unassembled WGS sequence"/>
</dbReference>
<comment type="caution">
    <text evidence="1">The sequence shown here is derived from an EMBL/GenBank/DDBJ whole genome shotgun (WGS) entry which is preliminary data.</text>
</comment>
<keyword evidence="2" id="KW-1185">Reference proteome</keyword>
<sequence length="34" mass="3926">MQIHSHFEPHSETLCSLTTTIFKEKISHVLKSSK</sequence>
<proteinExistence type="predicted"/>
<dbReference type="AlphaFoldDB" id="A0A5B7HW30"/>
<evidence type="ECO:0000313" key="1">
    <source>
        <dbReference type="EMBL" id="MPC76680.1"/>
    </source>
</evidence>
<protein>
    <submittedName>
        <fullName evidence="1">Uncharacterized protein</fullName>
    </submittedName>
</protein>
<dbReference type="EMBL" id="VSRR010043941">
    <property type="protein sequence ID" value="MPC76680.1"/>
    <property type="molecule type" value="Genomic_DNA"/>
</dbReference>
<evidence type="ECO:0000313" key="2">
    <source>
        <dbReference type="Proteomes" id="UP000324222"/>
    </source>
</evidence>
<organism evidence="1 2">
    <name type="scientific">Portunus trituberculatus</name>
    <name type="common">Swimming crab</name>
    <name type="synonym">Neptunus trituberculatus</name>
    <dbReference type="NCBI Taxonomy" id="210409"/>
    <lineage>
        <taxon>Eukaryota</taxon>
        <taxon>Metazoa</taxon>
        <taxon>Ecdysozoa</taxon>
        <taxon>Arthropoda</taxon>
        <taxon>Crustacea</taxon>
        <taxon>Multicrustacea</taxon>
        <taxon>Malacostraca</taxon>
        <taxon>Eumalacostraca</taxon>
        <taxon>Eucarida</taxon>
        <taxon>Decapoda</taxon>
        <taxon>Pleocyemata</taxon>
        <taxon>Brachyura</taxon>
        <taxon>Eubrachyura</taxon>
        <taxon>Portunoidea</taxon>
        <taxon>Portunidae</taxon>
        <taxon>Portuninae</taxon>
        <taxon>Portunus</taxon>
    </lineage>
</organism>